<evidence type="ECO:0000313" key="2">
    <source>
        <dbReference type="EMBL" id="SFE87285.1"/>
    </source>
</evidence>
<dbReference type="InterPro" id="IPR050678">
    <property type="entry name" value="DNA_Partitioning_ATPase"/>
</dbReference>
<dbReference type="PANTHER" id="PTHR13696:SF96">
    <property type="entry name" value="COBQ_COBB_MIND_PARA NUCLEOTIDE BINDING DOMAIN-CONTAINING PROTEIN"/>
    <property type="match status" value="1"/>
</dbReference>
<dbReference type="Proteomes" id="UP000198598">
    <property type="component" value="Unassembled WGS sequence"/>
</dbReference>
<dbReference type="InterPro" id="IPR002586">
    <property type="entry name" value="CobQ/CobB/MinD/ParA_Nub-bd_dom"/>
</dbReference>
<dbReference type="PANTHER" id="PTHR13696">
    <property type="entry name" value="P-LOOP CONTAINING NUCLEOSIDE TRIPHOSPHATE HYDROLASE"/>
    <property type="match status" value="1"/>
</dbReference>
<reference evidence="2 3" key="1">
    <citation type="submission" date="2016-10" db="EMBL/GenBank/DDBJ databases">
        <authorList>
            <person name="de Groot N.N."/>
        </authorList>
    </citation>
    <scope>NUCLEOTIDE SEQUENCE [LARGE SCALE GENOMIC DNA]</scope>
    <source>
        <strain evidence="2 3">DSM 26130</strain>
    </source>
</reference>
<dbReference type="OrthoDB" id="69313at2"/>
<gene>
    <name evidence="2" type="ORF">SAMN05216167_1217</name>
</gene>
<dbReference type="PIRSF" id="PIRSF009320">
    <property type="entry name" value="Nuc_binding_HP_1000"/>
    <property type="match status" value="1"/>
</dbReference>
<organism evidence="2 3">
    <name type="scientific">Spirosoma endophyticum</name>
    <dbReference type="NCBI Taxonomy" id="662367"/>
    <lineage>
        <taxon>Bacteria</taxon>
        <taxon>Pseudomonadati</taxon>
        <taxon>Bacteroidota</taxon>
        <taxon>Cytophagia</taxon>
        <taxon>Cytophagales</taxon>
        <taxon>Cytophagaceae</taxon>
        <taxon>Spirosoma</taxon>
    </lineage>
</organism>
<feature type="domain" description="CobQ/CobB/MinD/ParA nucleotide binding" evidence="1">
    <location>
        <begin position="7"/>
        <end position="187"/>
    </location>
</feature>
<dbReference type="Gene3D" id="3.40.50.300">
    <property type="entry name" value="P-loop containing nucleotide triphosphate hydrolases"/>
    <property type="match status" value="1"/>
</dbReference>
<proteinExistence type="predicted"/>
<dbReference type="SUPFAM" id="SSF52540">
    <property type="entry name" value="P-loop containing nucleoside triphosphate hydrolases"/>
    <property type="match status" value="1"/>
</dbReference>
<keyword evidence="3" id="KW-1185">Reference proteome</keyword>
<dbReference type="Pfam" id="PF01656">
    <property type="entry name" value="CbiA"/>
    <property type="match status" value="1"/>
</dbReference>
<protein>
    <submittedName>
        <fullName evidence="2">Plasmid segregation oscillating ATPase ParF</fullName>
    </submittedName>
</protein>
<dbReference type="STRING" id="662367.SAMN05216167_1217"/>
<dbReference type="InterPro" id="IPR027417">
    <property type="entry name" value="P-loop_NTPase"/>
</dbReference>
<dbReference type="AlphaFoldDB" id="A0A1I2E379"/>
<name>A0A1I2E379_9BACT</name>
<dbReference type="RefSeq" id="WP_093833065.1">
    <property type="nucleotide sequence ID" value="NZ_FOLQ01000021.1"/>
</dbReference>
<accession>A0A1I2E379</accession>
<dbReference type="EMBL" id="FOLQ01000021">
    <property type="protein sequence ID" value="SFE87285.1"/>
    <property type="molecule type" value="Genomic_DNA"/>
</dbReference>
<evidence type="ECO:0000313" key="3">
    <source>
        <dbReference type="Proteomes" id="UP000198598"/>
    </source>
</evidence>
<sequence length="216" mass="23703">MVYTTGGIKGGSGKSTVATNLVVLLASKGRDVLLVDADDQETSTDFTALREERTDNKAGYTAIQLAGTSVLKQIPKLAERYQDIVIDTGGRDTDSQRAALTISDVYLVPFKPRSFDVWTIEKVQSLVEQAQVINPRLKAFVFLNMADPRGEENFEAAELLQQSESLEFINVSLGHRKAFANAAANGLGVLELKGDEKAAIEFKALYNYIEELLNKK</sequence>
<evidence type="ECO:0000259" key="1">
    <source>
        <dbReference type="Pfam" id="PF01656"/>
    </source>
</evidence>
<dbReference type="CDD" id="cd02042">
    <property type="entry name" value="ParAB_family"/>
    <property type="match status" value="1"/>
</dbReference>